<accession>A0A0F9AWF0</accession>
<dbReference type="Pfam" id="PF01040">
    <property type="entry name" value="UbiA"/>
    <property type="match status" value="1"/>
</dbReference>
<dbReference type="InterPro" id="IPR044878">
    <property type="entry name" value="UbiA_sf"/>
</dbReference>
<keyword evidence="4 5" id="KW-0472">Membrane</keyword>
<feature type="non-terminal residue" evidence="6">
    <location>
        <position position="149"/>
    </location>
</feature>
<dbReference type="PANTHER" id="PTHR11048:SF5">
    <property type="entry name" value="DECAPRENYL-PHOSPHATE PHOSPHORIBOSYLTRANSFERASE"/>
    <property type="match status" value="1"/>
</dbReference>
<dbReference type="AlphaFoldDB" id="A0A0F9AWF0"/>
<evidence type="ECO:0000256" key="3">
    <source>
        <dbReference type="ARBA" id="ARBA00022989"/>
    </source>
</evidence>
<evidence type="ECO:0000256" key="2">
    <source>
        <dbReference type="ARBA" id="ARBA00022692"/>
    </source>
</evidence>
<gene>
    <name evidence="6" type="ORF">LCGC14_2522700</name>
</gene>
<evidence type="ECO:0000256" key="1">
    <source>
        <dbReference type="ARBA" id="ARBA00004141"/>
    </source>
</evidence>
<evidence type="ECO:0008006" key="7">
    <source>
        <dbReference type="Google" id="ProtNLM"/>
    </source>
</evidence>
<dbReference type="InterPro" id="IPR000537">
    <property type="entry name" value="UbiA_prenyltransferase"/>
</dbReference>
<sequence length="149" mass="17079">MMNNNKAKKLFSLLRVHQYVKNLFIFMPLFFMGMITDVEMLIRTSVAFVLFSLITSSVYIFNDYHDEQDDRNHPVKKFRPIASGDISGRLALGIAAIMLAAGLIPGMFLDMDFVYLSLTYLALNAIYTLWLKRVAIIDVVLVSLFFVIR</sequence>
<comment type="subcellular location">
    <subcellularLocation>
        <location evidence="1">Membrane</location>
        <topology evidence="1">Multi-pass membrane protein</topology>
    </subcellularLocation>
</comment>
<keyword evidence="2 5" id="KW-0812">Transmembrane</keyword>
<feature type="transmembrane region" description="Helical" evidence="5">
    <location>
        <begin position="42"/>
        <end position="61"/>
    </location>
</feature>
<evidence type="ECO:0000256" key="4">
    <source>
        <dbReference type="ARBA" id="ARBA00023136"/>
    </source>
</evidence>
<evidence type="ECO:0000313" key="6">
    <source>
        <dbReference type="EMBL" id="KKL13745.1"/>
    </source>
</evidence>
<evidence type="ECO:0000256" key="5">
    <source>
        <dbReference type="SAM" id="Phobius"/>
    </source>
</evidence>
<name>A0A0F9AWF0_9ZZZZ</name>
<dbReference type="GO" id="GO:0016765">
    <property type="term" value="F:transferase activity, transferring alkyl or aryl (other than methyl) groups"/>
    <property type="evidence" value="ECO:0007669"/>
    <property type="project" value="InterPro"/>
</dbReference>
<feature type="transmembrane region" description="Helical" evidence="5">
    <location>
        <begin position="86"/>
        <end position="109"/>
    </location>
</feature>
<dbReference type="Gene3D" id="1.10.357.140">
    <property type="entry name" value="UbiA prenyltransferase"/>
    <property type="match status" value="1"/>
</dbReference>
<keyword evidence="3 5" id="KW-1133">Transmembrane helix</keyword>
<protein>
    <recommendedName>
        <fullName evidence="7">Prenyltransferase</fullName>
    </recommendedName>
</protein>
<reference evidence="6" key="1">
    <citation type="journal article" date="2015" name="Nature">
        <title>Complex archaea that bridge the gap between prokaryotes and eukaryotes.</title>
        <authorList>
            <person name="Spang A."/>
            <person name="Saw J.H."/>
            <person name="Jorgensen S.L."/>
            <person name="Zaremba-Niedzwiedzka K."/>
            <person name="Martijn J."/>
            <person name="Lind A.E."/>
            <person name="van Eijk R."/>
            <person name="Schleper C."/>
            <person name="Guy L."/>
            <person name="Ettema T.J."/>
        </authorList>
    </citation>
    <scope>NUCLEOTIDE SEQUENCE</scope>
</reference>
<dbReference type="EMBL" id="LAZR01040738">
    <property type="protein sequence ID" value="KKL13745.1"/>
    <property type="molecule type" value="Genomic_DNA"/>
</dbReference>
<feature type="transmembrane region" description="Helical" evidence="5">
    <location>
        <begin position="129"/>
        <end position="148"/>
    </location>
</feature>
<dbReference type="PANTHER" id="PTHR11048">
    <property type="entry name" value="PRENYLTRANSFERASES"/>
    <property type="match status" value="1"/>
</dbReference>
<feature type="transmembrane region" description="Helical" evidence="5">
    <location>
        <begin position="20"/>
        <end position="36"/>
    </location>
</feature>
<comment type="caution">
    <text evidence="6">The sequence shown here is derived from an EMBL/GenBank/DDBJ whole genome shotgun (WGS) entry which is preliminary data.</text>
</comment>
<dbReference type="InterPro" id="IPR039653">
    <property type="entry name" value="Prenyltransferase"/>
</dbReference>
<organism evidence="6">
    <name type="scientific">marine sediment metagenome</name>
    <dbReference type="NCBI Taxonomy" id="412755"/>
    <lineage>
        <taxon>unclassified sequences</taxon>
        <taxon>metagenomes</taxon>
        <taxon>ecological metagenomes</taxon>
    </lineage>
</organism>
<dbReference type="GO" id="GO:0009247">
    <property type="term" value="P:glycolipid biosynthetic process"/>
    <property type="evidence" value="ECO:0007669"/>
    <property type="project" value="TreeGrafter"/>
</dbReference>
<dbReference type="GO" id="GO:0005886">
    <property type="term" value="C:plasma membrane"/>
    <property type="evidence" value="ECO:0007669"/>
    <property type="project" value="TreeGrafter"/>
</dbReference>
<proteinExistence type="predicted"/>